<reference evidence="6 7" key="1">
    <citation type="submission" date="2016-10" db="EMBL/GenBank/DDBJ databases">
        <title>Complete Genome Sequence of Acetogen Clostridium formicoaceticum ATCC 27076.</title>
        <authorList>
            <person name="Bao T."/>
            <person name="Cheng C."/>
            <person name="Zhao J."/>
            <person name="Yang S.-T."/>
            <person name="Wang J."/>
            <person name="Wang M."/>
        </authorList>
    </citation>
    <scope>NUCLEOTIDE SEQUENCE [LARGE SCALE GENOMIC DNA]</scope>
    <source>
        <strain evidence="6 7">ATCC 27076</strain>
    </source>
</reference>
<dbReference type="InterPro" id="IPR050683">
    <property type="entry name" value="Bact_Polysacc_Export_ATP-bd"/>
</dbReference>
<dbReference type="Gene3D" id="3.40.50.300">
    <property type="entry name" value="P-loop containing nucleotide triphosphate hydrolases"/>
    <property type="match status" value="1"/>
</dbReference>
<evidence type="ECO:0000256" key="1">
    <source>
        <dbReference type="ARBA" id="ARBA00005417"/>
    </source>
</evidence>
<name>A0ABM6ERM9_9CLOT</name>
<evidence type="ECO:0000256" key="4">
    <source>
        <dbReference type="ARBA" id="ARBA00022840"/>
    </source>
</evidence>
<proteinExistence type="inferred from homology"/>
<evidence type="ECO:0000256" key="3">
    <source>
        <dbReference type="ARBA" id="ARBA00022741"/>
    </source>
</evidence>
<dbReference type="InterPro" id="IPR029439">
    <property type="entry name" value="Wzt_C"/>
</dbReference>
<gene>
    <name evidence="6" type="ORF">BJL90_06260</name>
</gene>
<keyword evidence="4" id="KW-0067">ATP-binding</keyword>
<evidence type="ECO:0000313" key="6">
    <source>
        <dbReference type="EMBL" id="AOY75533.1"/>
    </source>
</evidence>
<dbReference type="PANTHER" id="PTHR46743">
    <property type="entry name" value="TEICHOIC ACIDS EXPORT ATP-BINDING PROTEIN TAGH"/>
    <property type="match status" value="1"/>
</dbReference>
<accession>A0ABM6ERM9</accession>
<dbReference type="CDD" id="cd10147">
    <property type="entry name" value="Wzt_C-like"/>
    <property type="match status" value="1"/>
</dbReference>
<evidence type="ECO:0000313" key="7">
    <source>
        <dbReference type="Proteomes" id="UP000177894"/>
    </source>
</evidence>
<dbReference type="Gene3D" id="2.70.50.60">
    <property type="entry name" value="abc- transporter (atp binding component) like domain"/>
    <property type="match status" value="1"/>
</dbReference>
<dbReference type="InterPro" id="IPR027417">
    <property type="entry name" value="P-loop_NTPase"/>
</dbReference>
<dbReference type="SMART" id="SM00382">
    <property type="entry name" value="AAA"/>
    <property type="match status" value="1"/>
</dbReference>
<organism evidence="6 7">
    <name type="scientific">Clostridium formicaceticum</name>
    <dbReference type="NCBI Taxonomy" id="1497"/>
    <lineage>
        <taxon>Bacteria</taxon>
        <taxon>Bacillati</taxon>
        <taxon>Bacillota</taxon>
        <taxon>Clostridia</taxon>
        <taxon>Eubacteriales</taxon>
        <taxon>Clostridiaceae</taxon>
        <taxon>Clostridium</taxon>
    </lineage>
</organism>
<dbReference type="CDD" id="cd03220">
    <property type="entry name" value="ABC_KpsT_Wzt"/>
    <property type="match status" value="1"/>
</dbReference>
<dbReference type="Proteomes" id="UP000177894">
    <property type="component" value="Chromosome"/>
</dbReference>
<dbReference type="Pfam" id="PF00005">
    <property type="entry name" value="ABC_tran"/>
    <property type="match status" value="1"/>
</dbReference>
<dbReference type="PANTHER" id="PTHR46743:SF2">
    <property type="entry name" value="TEICHOIC ACIDS EXPORT ATP-BINDING PROTEIN TAGH"/>
    <property type="match status" value="1"/>
</dbReference>
<keyword evidence="3" id="KW-0547">Nucleotide-binding</keyword>
<dbReference type="InterPro" id="IPR003439">
    <property type="entry name" value="ABC_transporter-like_ATP-bd"/>
</dbReference>
<dbReference type="EMBL" id="CP017603">
    <property type="protein sequence ID" value="AOY75533.1"/>
    <property type="molecule type" value="Genomic_DNA"/>
</dbReference>
<dbReference type="RefSeq" id="WP_070965453.1">
    <property type="nucleotide sequence ID" value="NZ_CP017603.1"/>
</dbReference>
<sequence>MISLYAVEIKHLSKYYKIYDKPTNRLKEFFLKNKKYHREFWALSDISLDIPKGKTVGIIGENGSGKSTLLKLICNIISPSEGKIITSEKIAAILELGAGFNIEFTGRENIYMYCSIMGLTRQETDEKMSDIIAFSELEEFIDQPLKTYSSGMYVRLAFSAAISVNPDILVVDEALAVGDIHFQLKCINKIKEFKQLQKTILFVTHDTYTVKNLCDYAVWIKNGKINLQGDVNFVCEEYERYIKNKGKAVDSDKPKDESKEILRIVDTKIYDENCNENGQFKHGKNLIINIKYETYKALESIVAGVAIFDSQGYYVCGLNTKLDGVKIIPKIGCNEVQLQYENISLLPGTYFIDVGFFEEEGVGKLDYMSKCNHFNIISYDYFAEGIVLLKHKWMVK</sequence>
<dbReference type="Pfam" id="PF14524">
    <property type="entry name" value="Wzt_C"/>
    <property type="match status" value="1"/>
</dbReference>
<dbReference type="PROSITE" id="PS50893">
    <property type="entry name" value="ABC_TRANSPORTER_2"/>
    <property type="match status" value="1"/>
</dbReference>
<evidence type="ECO:0000256" key="2">
    <source>
        <dbReference type="ARBA" id="ARBA00022448"/>
    </source>
</evidence>
<dbReference type="InterPro" id="IPR003593">
    <property type="entry name" value="AAA+_ATPase"/>
</dbReference>
<dbReference type="InterPro" id="IPR015860">
    <property type="entry name" value="ABC_transpr_TagH-like"/>
</dbReference>
<keyword evidence="7" id="KW-1185">Reference proteome</keyword>
<feature type="domain" description="ABC transporter" evidence="5">
    <location>
        <begin position="24"/>
        <end position="247"/>
    </location>
</feature>
<evidence type="ECO:0000259" key="5">
    <source>
        <dbReference type="PROSITE" id="PS50893"/>
    </source>
</evidence>
<protein>
    <recommendedName>
        <fullName evidence="5">ABC transporter domain-containing protein</fullName>
    </recommendedName>
</protein>
<keyword evidence="2" id="KW-0813">Transport</keyword>
<dbReference type="SUPFAM" id="SSF52540">
    <property type="entry name" value="P-loop containing nucleoside triphosphate hydrolases"/>
    <property type="match status" value="1"/>
</dbReference>
<comment type="similarity">
    <text evidence="1">Belongs to the ABC transporter superfamily.</text>
</comment>